<feature type="domain" description="Cytochrome c" evidence="19">
    <location>
        <begin position="105"/>
        <end position="182"/>
    </location>
</feature>
<protein>
    <recommendedName>
        <fullName evidence="3">L-cysteine S-thiosulfotransferase subunit SoxA</fullName>
        <ecNumber evidence="2">2.8.5.2</ecNumber>
    </recommendedName>
</protein>
<evidence type="ECO:0000256" key="8">
    <source>
        <dbReference type="ARBA" id="ARBA00022729"/>
    </source>
</evidence>
<proteinExistence type="inferred from homology"/>
<evidence type="ECO:0000256" key="18">
    <source>
        <dbReference type="SAM" id="SignalP"/>
    </source>
</evidence>
<evidence type="ECO:0000256" key="2">
    <source>
        <dbReference type="ARBA" id="ARBA00012408"/>
    </source>
</evidence>
<keyword evidence="11 17" id="KW-0408">Iron</keyword>
<reference evidence="20 21" key="1">
    <citation type="submission" date="2017-10" db="EMBL/GenBank/DDBJ databases">
        <title>Genomics of the genus Arcobacter.</title>
        <authorList>
            <person name="Perez-Cataluna A."/>
            <person name="Figueras M.J."/>
        </authorList>
    </citation>
    <scope>NUCLEOTIDE SEQUENCE [LARGE SCALE GENOMIC DNA]</scope>
    <source>
        <strain evidence="20 21">DSM 24636</strain>
    </source>
</reference>
<feature type="binding site" description="axial binding residue" evidence="17">
    <location>
        <position position="223"/>
    </location>
    <ligand>
        <name>heme c</name>
        <dbReference type="ChEBI" id="CHEBI:61717"/>
        <label>2</label>
    </ligand>
    <ligandPart>
        <name>Fe</name>
        <dbReference type="ChEBI" id="CHEBI:18248"/>
    </ligandPart>
</feature>
<comment type="catalytic activity">
    <reaction evidence="14">
        <text>S-sulfanyl-L-cysteinyl-[SoxY protein] + thiosulfate + 2 Fe(III)-[cytochrome c] = S-(2-sulfodisulfanyl)-L-cysteinyl-[SoxY protein] + 2 Fe(II)-[cytochrome c] + 2 H(+)</text>
        <dbReference type="Rhea" id="RHEA:51224"/>
        <dbReference type="Rhea" id="RHEA-COMP:10350"/>
        <dbReference type="Rhea" id="RHEA-COMP:14399"/>
        <dbReference type="Rhea" id="RHEA-COMP:14689"/>
        <dbReference type="Rhea" id="RHEA-COMP:14690"/>
        <dbReference type="ChEBI" id="CHEBI:15378"/>
        <dbReference type="ChEBI" id="CHEBI:29033"/>
        <dbReference type="ChEBI" id="CHEBI:29034"/>
        <dbReference type="ChEBI" id="CHEBI:33542"/>
        <dbReference type="ChEBI" id="CHEBI:61963"/>
        <dbReference type="ChEBI" id="CHEBI:140664"/>
        <dbReference type="EC" id="2.8.5.2"/>
    </reaction>
</comment>
<evidence type="ECO:0000313" key="20">
    <source>
        <dbReference type="EMBL" id="RXJ63733.1"/>
    </source>
</evidence>
<keyword evidence="21" id="KW-1185">Reference proteome</keyword>
<evidence type="ECO:0000259" key="19">
    <source>
        <dbReference type="Pfam" id="PF21342"/>
    </source>
</evidence>
<feature type="active site" description="Cysteine persulfide intermediate" evidence="15">
    <location>
        <position position="273"/>
    </location>
</feature>
<feature type="binding site" description="axial binding residue" evidence="17">
    <location>
        <position position="273"/>
    </location>
    <ligand>
        <name>heme c</name>
        <dbReference type="ChEBI" id="CHEBI:61717"/>
        <label>2</label>
    </ligand>
    <ligandPart>
        <name>Fe</name>
        <dbReference type="ChEBI" id="CHEBI:18248"/>
    </ligandPart>
</feature>
<dbReference type="GO" id="GO:0019417">
    <property type="term" value="P:sulfur oxidation"/>
    <property type="evidence" value="ECO:0007669"/>
    <property type="project" value="InterPro"/>
</dbReference>
<dbReference type="EC" id="2.8.5.2" evidence="2"/>
<dbReference type="GO" id="GO:0009055">
    <property type="term" value="F:electron transfer activity"/>
    <property type="evidence" value="ECO:0007669"/>
    <property type="project" value="InterPro"/>
</dbReference>
<comment type="catalytic activity">
    <reaction evidence="13">
        <text>L-cysteinyl-[SoxY protein] + thiosulfate + 2 Fe(III)-[cytochrome c] = S-sulfosulfanyl-L-cysteinyl-[SoxY protein] + 2 Fe(II)-[cytochrome c] + 2 H(+)</text>
        <dbReference type="Rhea" id="RHEA:56720"/>
        <dbReference type="Rhea" id="RHEA-COMP:10350"/>
        <dbReference type="Rhea" id="RHEA-COMP:14328"/>
        <dbReference type="Rhea" id="RHEA-COMP:14399"/>
        <dbReference type="Rhea" id="RHEA-COMP:14691"/>
        <dbReference type="ChEBI" id="CHEBI:15378"/>
        <dbReference type="ChEBI" id="CHEBI:29033"/>
        <dbReference type="ChEBI" id="CHEBI:29034"/>
        <dbReference type="ChEBI" id="CHEBI:29950"/>
        <dbReference type="ChEBI" id="CHEBI:33542"/>
        <dbReference type="ChEBI" id="CHEBI:139321"/>
        <dbReference type="EC" id="2.8.5.2"/>
    </reaction>
</comment>
<evidence type="ECO:0000256" key="13">
    <source>
        <dbReference type="ARBA" id="ARBA00048077"/>
    </source>
</evidence>
<evidence type="ECO:0000256" key="3">
    <source>
        <dbReference type="ARBA" id="ARBA00019364"/>
    </source>
</evidence>
<feature type="binding site" description="axial binding residue" evidence="17">
    <location>
        <position position="154"/>
    </location>
    <ligand>
        <name>heme c</name>
        <dbReference type="ChEBI" id="CHEBI:61717"/>
        <label>1</label>
    </ligand>
    <ligandPart>
        <name>Fe</name>
        <dbReference type="ChEBI" id="CHEBI:18248"/>
    </ligandPart>
</feature>
<comment type="subcellular location">
    <subcellularLocation>
        <location evidence="1">Periplasm</location>
    </subcellularLocation>
</comment>
<dbReference type="STRING" id="877500.GCA_000935065_02797"/>
<evidence type="ECO:0000256" key="9">
    <source>
        <dbReference type="ARBA" id="ARBA00022764"/>
    </source>
</evidence>
<evidence type="ECO:0000256" key="5">
    <source>
        <dbReference type="ARBA" id="ARBA00022617"/>
    </source>
</evidence>
<dbReference type="Proteomes" id="UP000290191">
    <property type="component" value="Unassembled WGS sequence"/>
</dbReference>
<comment type="caution">
    <text evidence="20">The sequence shown here is derived from an EMBL/GenBank/DDBJ whole genome shotgun (WGS) entry which is preliminary data.</text>
</comment>
<name>A0A4Q0Y233_9BACT</name>
<dbReference type="GO" id="GO:0016740">
    <property type="term" value="F:transferase activity"/>
    <property type="evidence" value="ECO:0007669"/>
    <property type="project" value="UniProtKB-KW"/>
</dbReference>
<feature type="binding site" description="covalent" evidence="16">
    <location>
        <position position="222"/>
    </location>
    <ligand>
        <name>heme c</name>
        <dbReference type="ChEBI" id="CHEBI:61717"/>
        <label>2</label>
    </ligand>
</feature>
<evidence type="ECO:0000256" key="15">
    <source>
        <dbReference type="PIRSR" id="PIRSR038455-1"/>
    </source>
</evidence>
<keyword evidence="9" id="KW-0574">Periplasm</keyword>
<dbReference type="OrthoDB" id="9808312at2"/>
<evidence type="ECO:0000256" key="17">
    <source>
        <dbReference type="PIRSR" id="PIRSR038455-3"/>
    </source>
</evidence>
<dbReference type="RefSeq" id="WP_129081758.1">
    <property type="nucleotide sequence ID" value="NZ_CP041070.1"/>
</dbReference>
<dbReference type="Gene3D" id="1.10.760.10">
    <property type="entry name" value="Cytochrome c-like domain"/>
    <property type="match status" value="2"/>
</dbReference>
<evidence type="ECO:0000256" key="16">
    <source>
        <dbReference type="PIRSR" id="PIRSR038455-2"/>
    </source>
</evidence>
<dbReference type="GO" id="GO:0042597">
    <property type="term" value="C:periplasmic space"/>
    <property type="evidence" value="ECO:0007669"/>
    <property type="project" value="UniProtKB-SubCell"/>
</dbReference>
<evidence type="ECO:0000256" key="1">
    <source>
        <dbReference type="ARBA" id="ARBA00004418"/>
    </source>
</evidence>
<feature type="binding site" description="covalent" evidence="16">
    <location>
        <position position="123"/>
    </location>
    <ligand>
        <name>heme c</name>
        <dbReference type="ChEBI" id="CHEBI:61717"/>
        <label>1</label>
    </ligand>
</feature>
<evidence type="ECO:0000313" key="21">
    <source>
        <dbReference type="Proteomes" id="UP000290191"/>
    </source>
</evidence>
<feature type="binding site" description="covalent" evidence="16">
    <location>
        <position position="219"/>
    </location>
    <ligand>
        <name>heme c</name>
        <dbReference type="ChEBI" id="CHEBI:61717"/>
        <label>2</label>
    </ligand>
</feature>
<keyword evidence="10" id="KW-0249">Electron transport</keyword>
<keyword evidence="5 16" id="KW-0349">Heme</keyword>
<dbReference type="InterPro" id="IPR025710">
    <property type="entry name" value="SoxA"/>
</dbReference>
<comment type="similarity">
    <text evidence="12">Belongs to the SoxA family.</text>
</comment>
<evidence type="ECO:0000256" key="11">
    <source>
        <dbReference type="ARBA" id="ARBA00023004"/>
    </source>
</evidence>
<evidence type="ECO:0000256" key="10">
    <source>
        <dbReference type="ARBA" id="ARBA00022982"/>
    </source>
</evidence>
<dbReference type="EMBL" id="PDKO01000003">
    <property type="protein sequence ID" value="RXJ63733.1"/>
    <property type="molecule type" value="Genomic_DNA"/>
</dbReference>
<dbReference type="PIRSF" id="PIRSF038455">
    <property type="entry name" value="SoxA"/>
    <property type="match status" value="1"/>
</dbReference>
<keyword evidence="6" id="KW-0808">Transferase</keyword>
<keyword evidence="7 17" id="KW-0479">Metal-binding</keyword>
<dbReference type="InterPro" id="IPR036909">
    <property type="entry name" value="Cyt_c-like_dom_sf"/>
</dbReference>
<dbReference type="GO" id="GO:0070069">
    <property type="term" value="C:cytochrome complex"/>
    <property type="evidence" value="ECO:0007669"/>
    <property type="project" value="InterPro"/>
</dbReference>
<organism evidence="20 21">
    <name type="scientific">Halarcobacter anaerophilus</name>
    <dbReference type="NCBI Taxonomy" id="877500"/>
    <lineage>
        <taxon>Bacteria</taxon>
        <taxon>Pseudomonadati</taxon>
        <taxon>Campylobacterota</taxon>
        <taxon>Epsilonproteobacteria</taxon>
        <taxon>Campylobacterales</taxon>
        <taxon>Arcobacteraceae</taxon>
        <taxon>Halarcobacter</taxon>
    </lineage>
</organism>
<feature type="binding site" evidence="16">
    <location>
        <position position="269"/>
    </location>
    <ligand>
        <name>substrate</name>
    </ligand>
</feature>
<keyword evidence="4" id="KW-0813">Transport</keyword>
<evidence type="ECO:0000256" key="12">
    <source>
        <dbReference type="ARBA" id="ARBA00025746"/>
    </source>
</evidence>
<sequence length="312" mass="35349">MLLKIARTTALVALTACALNAADFNAQAEKDRLALIKYFEAKFENPLKNRSTFFPYSTDDELKNNIMSGLKFEDFSKGNYSFSKNGRMSYDEIKEFPPYEEFVENGEALYSKAFANGKSFKDCFPDPSVAGSAYPYFDEKKKEVMTLTVAINQCLTSNGEKAWNPKKGKIAHLEAYFVQEAQDAEKKIDVKIESKEAEEAYNRGKEYYYTQRGYLNLSCAECHVQGAGQRVRNESLSPFLGQVTHFPVYRLKWGAADANNDGLGTLERRMSGCVKDQGQVPPKYDAKEMKELLFFMAYMSNGMKIDGPDIRK</sequence>
<feature type="signal peptide" evidence="18">
    <location>
        <begin position="1"/>
        <end position="21"/>
    </location>
</feature>
<evidence type="ECO:0000256" key="7">
    <source>
        <dbReference type="ARBA" id="ARBA00022723"/>
    </source>
</evidence>
<dbReference type="GO" id="GO:0020037">
    <property type="term" value="F:heme binding"/>
    <property type="evidence" value="ECO:0007669"/>
    <property type="project" value="InterPro"/>
</dbReference>
<evidence type="ECO:0000256" key="14">
    <source>
        <dbReference type="ARBA" id="ARBA00048423"/>
    </source>
</evidence>
<feature type="domain" description="Cytochrome c" evidence="19">
    <location>
        <begin position="203"/>
        <end position="305"/>
    </location>
</feature>
<evidence type="ECO:0000256" key="6">
    <source>
        <dbReference type="ARBA" id="ARBA00022679"/>
    </source>
</evidence>
<evidence type="ECO:0000256" key="4">
    <source>
        <dbReference type="ARBA" id="ARBA00022448"/>
    </source>
</evidence>
<dbReference type="GO" id="GO:0016669">
    <property type="term" value="F:oxidoreductase activity, acting on a sulfur group of donors, cytochrome as acceptor"/>
    <property type="evidence" value="ECO:0007669"/>
    <property type="project" value="InterPro"/>
</dbReference>
<feature type="chain" id="PRO_5020724523" description="L-cysteine S-thiosulfotransferase subunit SoxA" evidence="18">
    <location>
        <begin position="22"/>
        <end position="312"/>
    </location>
</feature>
<dbReference type="AlphaFoldDB" id="A0A4Q0Y233"/>
<dbReference type="GO" id="GO:0046872">
    <property type="term" value="F:metal ion binding"/>
    <property type="evidence" value="ECO:0007669"/>
    <property type="project" value="UniProtKB-KW"/>
</dbReference>
<accession>A0A4Q0Y233</accession>
<gene>
    <name evidence="20" type="primary">soxA</name>
    <name evidence="20" type="ORF">CRV06_05970</name>
</gene>
<dbReference type="Pfam" id="PF21342">
    <property type="entry name" value="SoxA-TsdA_cyt-c"/>
    <property type="match status" value="2"/>
</dbReference>
<dbReference type="InterPro" id="IPR009056">
    <property type="entry name" value="Cyt_c-like_dom"/>
</dbReference>
<dbReference type="SUPFAM" id="SSF46626">
    <property type="entry name" value="Cytochrome c"/>
    <property type="match status" value="2"/>
</dbReference>
<dbReference type="NCBIfam" id="TIGR04484">
    <property type="entry name" value="thiosulf_SoxA"/>
    <property type="match status" value="1"/>
</dbReference>
<keyword evidence="8 18" id="KW-0732">Signal</keyword>
<comment type="cofactor">
    <cofactor evidence="16">
        <name>heme</name>
        <dbReference type="ChEBI" id="CHEBI:30413"/>
    </cofactor>
    <text evidence="16">Binds 2 heme groups per subunit.</text>
</comment>